<proteinExistence type="predicted"/>
<comment type="caution">
    <text evidence="2">The sequence shown here is derived from an EMBL/GenBank/DDBJ whole genome shotgun (WGS) entry which is preliminary data.</text>
</comment>
<dbReference type="EMBL" id="MLJW01008118">
    <property type="protein sequence ID" value="OIQ64436.1"/>
    <property type="molecule type" value="Genomic_DNA"/>
</dbReference>
<evidence type="ECO:0000256" key="1">
    <source>
        <dbReference type="SAM" id="MobiDB-lite"/>
    </source>
</evidence>
<protein>
    <submittedName>
        <fullName evidence="2">Uncharacterized protein</fullName>
    </submittedName>
</protein>
<gene>
    <name evidence="2" type="ORF">GALL_540140</name>
</gene>
<dbReference type="AlphaFoldDB" id="A0A1J5PAD8"/>
<evidence type="ECO:0000313" key="2">
    <source>
        <dbReference type="EMBL" id="OIQ64436.1"/>
    </source>
</evidence>
<feature type="compositionally biased region" description="Basic residues" evidence="1">
    <location>
        <begin position="33"/>
        <end position="47"/>
    </location>
</feature>
<name>A0A1J5PAD8_9ZZZZ</name>
<feature type="region of interest" description="Disordered" evidence="1">
    <location>
        <begin position="26"/>
        <end position="47"/>
    </location>
</feature>
<sequence>MRFDHSAVQPQKHAAVDPARVDALLQPAQRGQRQQRGHPREGRRRKGLFHEVADQLGRAFTGFQRDIAGEAIRHNHIDPV</sequence>
<accession>A0A1J5PAD8</accession>
<reference evidence="2" key="1">
    <citation type="submission" date="2016-10" db="EMBL/GenBank/DDBJ databases">
        <title>Sequence of Gallionella enrichment culture.</title>
        <authorList>
            <person name="Poehlein A."/>
            <person name="Muehling M."/>
            <person name="Daniel R."/>
        </authorList>
    </citation>
    <scope>NUCLEOTIDE SEQUENCE</scope>
</reference>
<organism evidence="2">
    <name type="scientific">mine drainage metagenome</name>
    <dbReference type="NCBI Taxonomy" id="410659"/>
    <lineage>
        <taxon>unclassified sequences</taxon>
        <taxon>metagenomes</taxon>
        <taxon>ecological metagenomes</taxon>
    </lineage>
</organism>